<reference evidence="4" key="1">
    <citation type="submission" date="2020-08" db="EMBL/GenBank/DDBJ databases">
        <title>Genomic Encyclopedia of Type Strains, Phase III (KMG-III): the genomes of soil and plant-associated and newly described type strains.</title>
        <authorList>
            <person name="Whitman W."/>
        </authorList>
    </citation>
    <scope>NUCLEOTIDE SEQUENCE [LARGE SCALE GENOMIC DNA]</scope>
    <source>
        <strain evidence="4">CECT 8628</strain>
    </source>
</reference>
<keyword evidence="1" id="KW-0443">Lipid metabolism</keyword>
<name>A0A839SCK2_9SPHI</name>
<keyword evidence="2" id="KW-1133">Transmembrane helix</keyword>
<keyword evidence="2" id="KW-0812">Transmembrane</keyword>
<dbReference type="RefSeq" id="WP_096355058.1">
    <property type="nucleotide sequence ID" value="NZ_AP017313.1"/>
</dbReference>
<sequence>METLTPTPQHAELTLKVSSIKPFENIALAFSGGGFRAASFGMGVISYLYKVKFNGDDDPLKGNVLLNQVTYMSSASGGTIPTTLYSLYNAQGKSFKDFYVKLFECLSGDFLLQNALEILSDQKRWRNRPDKSRNIINAFSMAYDEYIFEGATLHSLFYNNEAGHLQEVCFNTTEFYTGLSFRQDRKMVLDSANDPYFKFGNENIFLSQLVAGKYKIGDVLAASSCFPAGFEPIVFPEDFTHEGLTEDELKGGLTMIPQTGDKQESTFIAEKNVGFMDGGITDNQGLQSMMYADGRRQRHETTFKPFDLMLVNDVGSYFIKPYVNPPQPEHTGISLGGINWIATLFFLVAAGCIGFGFYCHLVWMGMLGGILIVLPALFLWAVSSLKSKILGTSSPLLKSFTEKIIRLLIHYFTKTPLVVLKQMMQARVESVLLLNMSVFLKRIRQLLYNTFYGSPQWKNRGKGNHIYDLAFSSDLYRKKNPPPAPYLNPSRDIQIVAQTAFNMGTTLWFDESNMHQQHSMACIIACGQLTTCYNLLTYIERLFTTPSAYDAVYLGRLNSLKAQLTADYEHFKTDPFFMYNQYGLDYQIKKFKPLSVKDIPFPENW</sequence>
<evidence type="ECO:0000256" key="2">
    <source>
        <dbReference type="SAM" id="Phobius"/>
    </source>
</evidence>
<proteinExistence type="predicted"/>
<dbReference type="OrthoDB" id="9813090at2"/>
<evidence type="ECO:0000259" key="3">
    <source>
        <dbReference type="Pfam" id="PF01734"/>
    </source>
</evidence>
<dbReference type="Pfam" id="PF01734">
    <property type="entry name" value="Patatin"/>
    <property type="match status" value="1"/>
</dbReference>
<comment type="caution">
    <text evidence="4">The sequence shown here is derived from an EMBL/GenBank/DDBJ whole genome shotgun (WGS) entry which is preliminary data.</text>
</comment>
<evidence type="ECO:0000313" key="5">
    <source>
        <dbReference type="Proteomes" id="UP000539265"/>
    </source>
</evidence>
<dbReference type="SUPFAM" id="SSF52151">
    <property type="entry name" value="FabD/lysophospholipase-like"/>
    <property type="match status" value="1"/>
</dbReference>
<dbReference type="EMBL" id="JACHWX010000003">
    <property type="protein sequence ID" value="MBB3055054.1"/>
    <property type="molecule type" value="Genomic_DNA"/>
</dbReference>
<organism evidence="4 5">
    <name type="scientific">Mucilaginibacter gotjawali</name>
    <dbReference type="NCBI Taxonomy" id="1550579"/>
    <lineage>
        <taxon>Bacteria</taxon>
        <taxon>Pseudomonadati</taxon>
        <taxon>Bacteroidota</taxon>
        <taxon>Sphingobacteriia</taxon>
        <taxon>Sphingobacteriales</taxon>
        <taxon>Sphingobacteriaceae</taxon>
        <taxon>Mucilaginibacter</taxon>
    </lineage>
</organism>
<evidence type="ECO:0000256" key="1">
    <source>
        <dbReference type="ARBA" id="ARBA00023098"/>
    </source>
</evidence>
<evidence type="ECO:0000313" key="4">
    <source>
        <dbReference type="EMBL" id="MBB3055054.1"/>
    </source>
</evidence>
<protein>
    <recommendedName>
        <fullName evidence="3">PNPLA domain-containing protein</fullName>
    </recommendedName>
</protein>
<dbReference type="Gene3D" id="3.40.1090.10">
    <property type="entry name" value="Cytosolic phospholipase A2 catalytic domain"/>
    <property type="match status" value="1"/>
</dbReference>
<dbReference type="GO" id="GO:0006629">
    <property type="term" value="P:lipid metabolic process"/>
    <property type="evidence" value="ECO:0007669"/>
    <property type="project" value="UniProtKB-KW"/>
</dbReference>
<dbReference type="Proteomes" id="UP000539265">
    <property type="component" value="Unassembled WGS sequence"/>
</dbReference>
<accession>A0A839SCK2</accession>
<keyword evidence="5" id="KW-1185">Reference proteome</keyword>
<dbReference type="InterPro" id="IPR016035">
    <property type="entry name" value="Acyl_Trfase/lysoPLipase"/>
</dbReference>
<gene>
    <name evidence="4" type="ORF">FHS11_001471</name>
</gene>
<dbReference type="InterPro" id="IPR002641">
    <property type="entry name" value="PNPLA_dom"/>
</dbReference>
<feature type="transmembrane region" description="Helical" evidence="2">
    <location>
        <begin position="337"/>
        <end position="357"/>
    </location>
</feature>
<dbReference type="AlphaFoldDB" id="A0A839SCK2"/>
<feature type="domain" description="PNPLA" evidence="3">
    <location>
        <begin position="28"/>
        <end position="284"/>
    </location>
</feature>
<keyword evidence="2" id="KW-0472">Membrane</keyword>
<feature type="transmembrane region" description="Helical" evidence="2">
    <location>
        <begin position="363"/>
        <end position="382"/>
    </location>
</feature>